<comment type="caution">
    <text evidence="2">The sequence shown here is derived from an EMBL/GenBank/DDBJ whole genome shotgun (WGS) entry which is preliminary data.</text>
</comment>
<protein>
    <submittedName>
        <fullName evidence="2">Uncharacterized protein</fullName>
    </submittedName>
</protein>
<organism evidence="2">
    <name type="scientific">Tanacetum cinerariifolium</name>
    <name type="common">Dalmatian daisy</name>
    <name type="synonym">Chrysanthemum cinerariifolium</name>
    <dbReference type="NCBI Taxonomy" id="118510"/>
    <lineage>
        <taxon>Eukaryota</taxon>
        <taxon>Viridiplantae</taxon>
        <taxon>Streptophyta</taxon>
        <taxon>Embryophyta</taxon>
        <taxon>Tracheophyta</taxon>
        <taxon>Spermatophyta</taxon>
        <taxon>Magnoliopsida</taxon>
        <taxon>eudicotyledons</taxon>
        <taxon>Gunneridae</taxon>
        <taxon>Pentapetalae</taxon>
        <taxon>asterids</taxon>
        <taxon>campanulids</taxon>
        <taxon>Asterales</taxon>
        <taxon>Asteraceae</taxon>
        <taxon>Asteroideae</taxon>
        <taxon>Anthemideae</taxon>
        <taxon>Anthemidinae</taxon>
        <taxon>Tanacetum</taxon>
    </lineage>
</organism>
<evidence type="ECO:0000256" key="1">
    <source>
        <dbReference type="SAM" id="MobiDB-lite"/>
    </source>
</evidence>
<reference evidence="2" key="1">
    <citation type="journal article" date="2019" name="Sci. Rep.">
        <title>Draft genome of Tanacetum cinerariifolium, the natural source of mosquito coil.</title>
        <authorList>
            <person name="Yamashiro T."/>
            <person name="Shiraishi A."/>
            <person name="Satake H."/>
            <person name="Nakayama K."/>
        </authorList>
    </citation>
    <scope>NUCLEOTIDE SEQUENCE</scope>
</reference>
<dbReference type="EMBL" id="BKCJ010000564">
    <property type="protein sequence ID" value="GEU34334.1"/>
    <property type="molecule type" value="Genomic_DNA"/>
</dbReference>
<gene>
    <name evidence="2" type="ORF">Tci_006312</name>
</gene>
<accession>A0A6L2JF79</accession>
<proteinExistence type="predicted"/>
<dbReference type="AlphaFoldDB" id="A0A6L2JF79"/>
<evidence type="ECO:0000313" key="2">
    <source>
        <dbReference type="EMBL" id="GEU34334.1"/>
    </source>
</evidence>
<sequence length="395" mass="45684">MLMEEMKFTKHYQLYASAFGIVVPITQSQPIESTQRTHRTPNNPRPPNPVEHQEHLVDEEIEKIVKGNDYVDENKFMNEIVNSQEDPVTRLEPGSHKERPEVEKSVDVLIINDDEDEESARDALIRKKRKGIVEIKDTPPLTPIRSHMINTAPLSYGKEKIQEFMVFDPTPASSKPITSSLKPKTDHKVISKIVDHNTKDFMKNNLPRVVAEAIKCKRQNVKKDIATMVVEAVQKEREKIRAKLSGQVNNDIDNIAPSQVDSFLREYTVDVVHTRDHKDHPDDDARLEGESNARDKRLLSMKRLQQSYMKSHIVWEIKEEDLTLQIPKQPAPYGNTEAKKYVPLLYKIHAFLFPEDDLEELNIISVRNTIKRQQMTRDDPEVVYFESKIVDVVRV</sequence>
<feature type="region of interest" description="Disordered" evidence="1">
    <location>
        <begin position="30"/>
        <end position="53"/>
    </location>
</feature>
<name>A0A6L2JF79_TANCI</name>